<dbReference type="SUPFAM" id="SSF81296">
    <property type="entry name" value="E set domains"/>
    <property type="match status" value="2"/>
</dbReference>
<feature type="non-terminal residue" evidence="2">
    <location>
        <position position="1"/>
    </location>
</feature>
<name>A0A8B6F212_MYTGA</name>
<reference evidence="2" key="1">
    <citation type="submission" date="2018-11" db="EMBL/GenBank/DDBJ databases">
        <authorList>
            <person name="Alioto T."/>
            <person name="Alioto T."/>
        </authorList>
    </citation>
    <scope>NUCLEOTIDE SEQUENCE</scope>
</reference>
<dbReference type="InterPro" id="IPR013783">
    <property type="entry name" value="Ig-like_fold"/>
</dbReference>
<comment type="caution">
    <text evidence="2">The sequence shown here is derived from an EMBL/GenBank/DDBJ whole genome shotgun (WGS) entry which is preliminary data.</text>
</comment>
<dbReference type="GO" id="GO:0005886">
    <property type="term" value="C:plasma membrane"/>
    <property type="evidence" value="ECO:0007669"/>
    <property type="project" value="TreeGrafter"/>
</dbReference>
<dbReference type="InterPro" id="IPR002909">
    <property type="entry name" value="IPT_dom"/>
</dbReference>
<dbReference type="EMBL" id="UYJE01006135">
    <property type="protein sequence ID" value="VDI43320.1"/>
    <property type="molecule type" value="Genomic_DNA"/>
</dbReference>
<dbReference type="Pfam" id="PF01833">
    <property type="entry name" value="TIG"/>
    <property type="match status" value="1"/>
</dbReference>
<organism evidence="2 3">
    <name type="scientific">Mytilus galloprovincialis</name>
    <name type="common">Mediterranean mussel</name>
    <dbReference type="NCBI Taxonomy" id="29158"/>
    <lineage>
        <taxon>Eukaryota</taxon>
        <taxon>Metazoa</taxon>
        <taxon>Spiralia</taxon>
        <taxon>Lophotrochozoa</taxon>
        <taxon>Mollusca</taxon>
        <taxon>Bivalvia</taxon>
        <taxon>Autobranchia</taxon>
        <taxon>Pteriomorphia</taxon>
        <taxon>Mytilida</taxon>
        <taxon>Mytiloidea</taxon>
        <taxon>Mytilidae</taxon>
        <taxon>Mytilinae</taxon>
        <taxon>Mytilus</taxon>
    </lineage>
</organism>
<dbReference type="InterPro" id="IPR031148">
    <property type="entry name" value="Plexin"/>
</dbReference>
<keyword evidence="3" id="KW-1185">Reference proteome</keyword>
<evidence type="ECO:0000259" key="1">
    <source>
        <dbReference type="SMART" id="SM00429"/>
    </source>
</evidence>
<proteinExistence type="predicted"/>
<sequence length="260" mass="28122">MENNPTGGNHTIYASNSSGIWENGTVLYRNKSLPTVIYVDAVFRYMIYVPPIQDENSSLEICEVGIVGCLPTNYGPLCDKTCPKHCSGPCNLKNGTCTFGCLNGWIGHKCDIDVHCMVNSNTSVVTCVPIVDKVYPSSGPVNGGTVVTITGKYLGNITDNISVNISGVICNDVTVTIPNTELTCVIGEGNTNQTVGISVSVNSTNYSNQTYKYFSFKEPRIINVSPLKGIVFGGTTVTIRGEHIDFKGQDRYNISFCDED</sequence>
<accession>A0A8B6F212</accession>
<dbReference type="PANTHER" id="PTHR22625:SF70">
    <property type="entry name" value="PLEXIN A, ISOFORM A"/>
    <property type="match status" value="1"/>
</dbReference>
<protein>
    <recommendedName>
        <fullName evidence="1">IPT/TIG domain-containing protein</fullName>
    </recommendedName>
</protein>
<dbReference type="GO" id="GO:0002116">
    <property type="term" value="C:semaphorin receptor complex"/>
    <property type="evidence" value="ECO:0007669"/>
    <property type="project" value="TreeGrafter"/>
</dbReference>
<dbReference type="CDD" id="cd00603">
    <property type="entry name" value="IPT_PCSR"/>
    <property type="match status" value="2"/>
</dbReference>
<dbReference type="SMART" id="SM00429">
    <property type="entry name" value="IPT"/>
    <property type="match status" value="1"/>
</dbReference>
<dbReference type="PANTHER" id="PTHR22625">
    <property type="entry name" value="PLEXIN"/>
    <property type="match status" value="1"/>
</dbReference>
<dbReference type="GO" id="GO:0017154">
    <property type="term" value="F:semaphorin receptor activity"/>
    <property type="evidence" value="ECO:0007669"/>
    <property type="project" value="InterPro"/>
</dbReference>
<gene>
    <name evidence="2" type="ORF">MGAL_10B010847</name>
</gene>
<evidence type="ECO:0000313" key="3">
    <source>
        <dbReference type="Proteomes" id="UP000596742"/>
    </source>
</evidence>
<dbReference type="Gene3D" id="2.60.40.10">
    <property type="entry name" value="Immunoglobulins"/>
    <property type="match status" value="1"/>
</dbReference>
<dbReference type="InterPro" id="IPR014756">
    <property type="entry name" value="Ig_E-set"/>
</dbReference>
<feature type="domain" description="IPT/TIG" evidence="1">
    <location>
        <begin position="128"/>
        <end position="214"/>
    </location>
</feature>
<dbReference type="AlphaFoldDB" id="A0A8B6F212"/>
<dbReference type="Proteomes" id="UP000596742">
    <property type="component" value="Unassembled WGS sequence"/>
</dbReference>
<dbReference type="OrthoDB" id="6162571at2759"/>
<dbReference type="GO" id="GO:0030334">
    <property type="term" value="P:regulation of cell migration"/>
    <property type="evidence" value="ECO:0007669"/>
    <property type="project" value="TreeGrafter"/>
</dbReference>
<evidence type="ECO:0000313" key="2">
    <source>
        <dbReference type="EMBL" id="VDI43320.1"/>
    </source>
</evidence>